<dbReference type="Gene3D" id="1.20.1640.10">
    <property type="entry name" value="Multidrug efflux transporter AcrB transmembrane domain"/>
    <property type="match status" value="2"/>
</dbReference>
<gene>
    <name evidence="3" type="ORF">SAMN04488518_11946</name>
</gene>
<dbReference type="Proteomes" id="UP000199598">
    <property type="component" value="Unassembled WGS sequence"/>
</dbReference>
<name>A0A1I4FH73_9HYPH</name>
<protein>
    <submittedName>
        <fullName evidence="3">Multidrug efflux pump subunit AcrB</fullName>
    </submittedName>
</protein>
<dbReference type="Gene3D" id="3.30.2090.10">
    <property type="entry name" value="Multidrug efflux transporter AcrB TolC docking domain, DN and DC subdomains"/>
    <property type="match status" value="2"/>
</dbReference>
<dbReference type="SUPFAM" id="SSF82866">
    <property type="entry name" value="Multidrug efflux transporter AcrB transmembrane domain"/>
    <property type="match status" value="2"/>
</dbReference>
<reference evidence="3 4" key="1">
    <citation type="submission" date="2016-10" db="EMBL/GenBank/DDBJ databases">
        <authorList>
            <person name="Varghese N."/>
            <person name="Submissions S."/>
        </authorList>
    </citation>
    <scope>NUCLEOTIDE SEQUENCE [LARGE SCALE GENOMIC DNA]</scope>
    <source>
        <strain evidence="3 4">DSM 16392</strain>
    </source>
</reference>
<feature type="transmembrane region" description="Helical" evidence="2">
    <location>
        <begin position="964"/>
        <end position="983"/>
    </location>
</feature>
<feature type="transmembrane region" description="Helical" evidence="2">
    <location>
        <begin position="429"/>
        <end position="448"/>
    </location>
</feature>
<keyword evidence="2" id="KW-1133">Transmembrane helix</keyword>
<organism evidence="3 4">
    <name type="scientific">Pseudovibrio ascidiaceicola</name>
    <dbReference type="NCBI Taxonomy" id="285279"/>
    <lineage>
        <taxon>Bacteria</taxon>
        <taxon>Pseudomonadati</taxon>
        <taxon>Pseudomonadota</taxon>
        <taxon>Alphaproteobacteria</taxon>
        <taxon>Hyphomicrobiales</taxon>
        <taxon>Stappiaceae</taxon>
        <taxon>Pseudovibrio</taxon>
    </lineage>
</organism>
<evidence type="ECO:0000313" key="4">
    <source>
        <dbReference type="Proteomes" id="UP000199598"/>
    </source>
</evidence>
<dbReference type="InterPro" id="IPR001036">
    <property type="entry name" value="Acrflvin-R"/>
</dbReference>
<dbReference type="Gene3D" id="3.30.70.1440">
    <property type="entry name" value="Multidrug efflux transporter AcrB pore domain"/>
    <property type="match status" value="1"/>
</dbReference>
<dbReference type="PANTHER" id="PTHR32063:SF33">
    <property type="entry name" value="RND SUPERFAMILY EFFLUX PUMP PERMEASE COMPONENT"/>
    <property type="match status" value="1"/>
</dbReference>
<feature type="transmembrane region" description="Helical" evidence="2">
    <location>
        <begin position="12"/>
        <end position="31"/>
    </location>
</feature>
<feature type="region of interest" description="Disordered" evidence="1">
    <location>
        <begin position="1056"/>
        <end position="1076"/>
    </location>
</feature>
<feature type="transmembrane region" description="Helical" evidence="2">
    <location>
        <begin position="532"/>
        <end position="550"/>
    </location>
</feature>
<sequence>MAWLTNWFIRNPVAANLIMAFILIVGVSSLMNIRIEGFPKLPADTVTITTELPNGYTEQVDKQITRKVEKALEGLSGVKNISSISQPGSSVVSVQKTSDTKLSTLLDDIRLKIDGIYNLPKKAERPVIEKESMDMPAMFVQVYGDADFKTLQRIARQLRNKLLASPEVSRLKQWGLQTEQIKIGLEPYTLERLNLTPEQVMNRIRESSLYFYGGTLKTESGYISLRADTQAYYKADFERIPIIEWEDGTTTTLGDIAKVEDAFADIDMEARFNGKESVGLEVLIGRKDNLINVSEDVQAIIADFRITLPTGVQVGIWGNSSDYIEDRLTLLSSNAFQGLALVVLILSLFLNMKLAFWVAMGIPISLAGAFAVATTGWVDYSLNDITTFGLIIALGILVDDAVVVGESVFEQRKRYADPRKGTAAGVHKVAVATIFGVLTTTAAFFPMLLMNSELGKILGSFSGIVILALLFSLFESKFILPAHLAYISLEEKKQNIFSRSWGKVQGVTRGGLFWFRDTVYFPVLRWAIRQRYAVLVGFISAAVLVFGLMWKGKIHSVFFPEIPGQYIVVNMEMDPRAPFELTQSNISTIENIASAVDRQYAEQQPDVGGVFQNIFRIVSDSTNATIYAELRPLDERGDAKTGDILRDWQDRTGTLEGVSKLTFSGFEAIGGGFKIRLFGENSEQLQLASEELMAELGKRAGVNNLRDTFKAGQPELRLTLKPEARHLGFTPERLASQVAHQFGGGEAQRIQRGDSEVRVIVRNTLDARDAIEDLLQSRLRGANDNWVTLQSVANIEARYVPGYVYRRNGDQVATIEADINKQIVAPAELGQDIFTSVVPQLQQKYPGVKIKQGGELEEMGEVKGNMNRALLITCFLIFVLLAIPLKSYFKPLIIMSVVPFGVVGAILGHAIMGIPFSMMSIFGLLALIGVIVNDSLVMVTHYLHLREDGVEHIEATERSGMDRFQAIFLTTATTVAGLMPLMSETSEQARYLIPAAVSLAYGEIFGTLITLILIPVLVAIAEDIRVFLFGKRDKALEYAQLERKEALEAEEKLAILEKSPENDKDRKHEGFPLEKA</sequence>
<keyword evidence="2" id="KW-0812">Transmembrane</keyword>
<proteinExistence type="predicted"/>
<dbReference type="PANTHER" id="PTHR32063">
    <property type="match status" value="1"/>
</dbReference>
<feature type="transmembrane region" description="Helical" evidence="2">
    <location>
        <begin position="892"/>
        <end position="912"/>
    </location>
</feature>
<feature type="transmembrane region" description="Helical" evidence="2">
    <location>
        <begin position="385"/>
        <end position="409"/>
    </location>
</feature>
<dbReference type="EMBL" id="FOSK01000019">
    <property type="protein sequence ID" value="SFL17268.1"/>
    <property type="molecule type" value="Genomic_DNA"/>
</dbReference>
<feature type="transmembrane region" description="Helical" evidence="2">
    <location>
        <begin position="995"/>
        <end position="1021"/>
    </location>
</feature>
<dbReference type="SUPFAM" id="SSF82714">
    <property type="entry name" value="Multidrug efflux transporter AcrB TolC docking domain, DN and DC subdomains"/>
    <property type="match status" value="2"/>
</dbReference>
<dbReference type="Pfam" id="PF00873">
    <property type="entry name" value="ACR_tran"/>
    <property type="match status" value="1"/>
</dbReference>
<feature type="transmembrane region" description="Helical" evidence="2">
    <location>
        <begin position="918"/>
        <end position="943"/>
    </location>
</feature>
<evidence type="ECO:0000256" key="1">
    <source>
        <dbReference type="SAM" id="MobiDB-lite"/>
    </source>
</evidence>
<dbReference type="PRINTS" id="PR00702">
    <property type="entry name" value="ACRIFLAVINRP"/>
</dbReference>
<feature type="transmembrane region" description="Helical" evidence="2">
    <location>
        <begin position="869"/>
        <end position="885"/>
    </location>
</feature>
<feature type="transmembrane region" description="Helical" evidence="2">
    <location>
        <begin position="328"/>
        <end position="349"/>
    </location>
</feature>
<keyword evidence="4" id="KW-1185">Reference proteome</keyword>
<keyword evidence="2" id="KW-0472">Membrane</keyword>
<dbReference type="SUPFAM" id="SSF82693">
    <property type="entry name" value="Multidrug efflux transporter AcrB pore domain, PN1, PN2, PC1 and PC2 subdomains"/>
    <property type="match status" value="2"/>
</dbReference>
<feature type="transmembrane region" description="Helical" evidence="2">
    <location>
        <begin position="354"/>
        <end position="373"/>
    </location>
</feature>
<evidence type="ECO:0000313" key="3">
    <source>
        <dbReference type="EMBL" id="SFL17268.1"/>
    </source>
</evidence>
<evidence type="ECO:0000256" key="2">
    <source>
        <dbReference type="SAM" id="Phobius"/>
    </source>
</evidence>
<dbReference type="Gene3D" id="3.30.70.1430">
    <property type="entry name" value="Multidrug efflux transporter AcrB pore domain"/>
    <property type="match status" value="2"/>
</dbReference>
<dbReference type="InterPro" id="IPR027463">
    <property type="entry name" value="AcrB_DN_DC_subdom"/>
</dbReference>
<dbReference type="RefSeq" id="WP_093523901.1">
    <property type="nucleotide sequence ID" value="NZ_FOSK01000019.1"/>
</dbReference>
<dbReference type="Gene3D" id="3.30.70.1320">
    <property type="entry name" value="Multidrug efflux transporter AcrB pore domain like"/>
    <property type="match status" value="1"/>
</dbReference>
<accession>A0A1I4FH73</accession>
<comment type="caution">
    <text evidence="3">The sequence shown here is derived from an EMBL/GenBank/DDBJ whole genome shotgun (WGS) entry which is preliminary data.</text>
</comment>